<dbReference type="PANTHER" id="PTHR46423">
    <property type="entry name" value="RNA POLYMERASE II-ASSOCIATED PROTEIN 3"/>
    <property type="match status" value="1"/>
</dbReference>
<dbReference type="Pfam" id="PF00515">
    <property type="entry name" value="TPR_1"/>
    <property type="match status" value="1"/>
</dbReference>
<name>A0A7R8WED9_9CRUS</name>
<feature type="compositionally biased region" description="Basic and acidic residues" evidence="6">
    <location>
        <begin position="347"/>
        <end position="368"/>
    </location>
</feature>
<feature type="compositionally biased region" description="Low complexity" evidence="6">
    <location>
        <begin position="336"/>
        <end position="346"/>
    </location>
</feature>
<evidence type="ECO:0000256" key="3">
    <source>
        <dbReference type="ARBA" id="ARBA00038275"/>
    </source>
</evidence>
<protein>
    <recommendedName>
        <fullName evidence="4">RNA polymerase II-associated protein 3</fullName>
    </recommendedName>
</protein>
<dbReference type="Gene3D" id="1.25.40.10">
    <property type="entry name" value="Tetratricopeptide repeat domain"/>
    <property type="match status" value="1"/>
</dbReference>
<dbReference type="InterPro" id="IPR011990">
    <property type="entry name" value="TPR-like_helical_dom_sf"/>
</dbReference>
<evidence type="ECO:0000313" key="8">
    <source>
        <dbReference type="EMBL" id="CAD7228793.1"/>
    </source>
</evidence>
<dbReference type="AlphaFoldDB" id="A0A7R8WED9"/>
<dbReference type="Pfam" id="PF13181">
    <property type="entry name" value="TPR_8"/>
    <property type="match status" value="1"/>
</dbReference>
<evidence type="ECO:0000256" key="2">
    <source>
        <dbReference type="ARBA" id="ARBA00022803"/>
    </source>
</evidence>
<dbReference type="PANTHER" id="PTHR46423:SF1">
    <property type="entry name" value="RNA POLYMERASE II-ASSOCIATED PROTEIN 3"/>
    <property type="match status" value="1"/>
</dbReference>
<dbReference type="SMART" id="SM00028">
    <property type="entry name" value="TPR"/>
    <property type="match status" value="3"/>
</dbReference>
<gene>
    <name evidence="8" type="ORF">CTOB1V02_LOCUS6671</name>
</gene>
<keyword evidence="2" id="KW-0802">TPR repeat</keyword>
<dbReference type="EMBL" id="OB661703">
    <property type="protein sequence ID" value="CAD7228793.1"/>
    <property type="molecule type" value="Genomic_DNA"/>
</dbReference>
<dbReference type="InterPro" id="IPR051966">
    <property type="entry name" value="RPAP3"/>
</dbReference>
<evidence type="ECO:0000256" key="6">
    <source>
        <dbReference type="SAM" id="MobiDB-lite"/>
    </source>
</evidence>
<keyword evidence="5" id="KW-0175">Coiled coil</keyword>
<dbReference type="InterPro" id="IPR019734">
    <property type="entry name" value="TPR_rpt"/>
</dbReference>
<dbReference type="SUPFAM" id="SSF48452">
    <property type="entry name" value="TPR-like"/>
    <property type="match status" value="1"/>
</dbReference>
<feature type="coiled-coil region" evidence="5">
    <location>
        <begin position="5"/>
        <end position="39"/>
    </location>
</feature>
<organism evidence="8">
    <name type="scientific">Cyprideis torosa</name>
    <dbReference type="NCBI Taxonomy" id="163714"/>
    <lineage>
        <taxon>Eukaryota</taxon>
        <taxon>Metazoa</taxon>
        <taxon>Ecdysozoa</taxon>
        <taxon>Arthropoda</taxon>
        <taxon>Crustacea</taxon>
        <taxon>Oligostraca</taxon>
        <taxon>Ostracoda</taxon>
        <taxon>Podocopa</taxon>
        <taxon>Podocopida</taxon>
        <taxon>Cytherocopina</taxon>
        <taxon>Cytheroidea</taxon>
        <taxon>Cytherideidae</taxon>
        <taxon>Cyprideis</taxon>
    </lineage>
</organism>
<dbReference type="InterPro" id="IPR025986">
    <property type="entry name" value="RPAP3-like_C"/>
</dbReference>
<feature type="region of interest" description="Disordered" evidence="6">
    <location>
        <begin position="322"/>
        <end position="368"/>
    </location>
</feature>
<evidence type="ECO:0000259" key="7">
    <source>
        <dbReference type="Pfam" id="PF13877"/>
    </source>
</evidence>
<accession>A0A7R8WED9</accession>
<dbReference type="GO" id="GO:0101031">
    <property type="term" value="C:protein folding chaperone complex"/>
    <property type="evidence" value="ECO:0007669"/>
    <property type="project" value="TreeGrafter"/>
</dbReference>
<reference evidence="8" key="1">
    <citation type="submission" date="2020-11" db="EMBL/GenBank/DDBJ databases">
        <authorList>
            <person name="Tran Van P."/>
        </authorList>
    </citation>
    <scope>NUCLEOTIDE SEQUENCE</scope>
</reference>
<feature type="domain" description="RNA-polymerase II-associated protein 3-like C-terminal" evidence="7">
    <location>
        <begin position="419"/>
        <end position="507"/>
    </location>
</feature>
<dbReference type="PROSITE" id="PS50005">
    <property type="entry name" value="TPR"/>
    <property type="match status" value="2"/>
</dbReference>
<keyword evidence="1" id="KW-0677">Repeat</keyword>
<dbReference type="OrthoDB" id="2942533at2759"/>
<evidence type="ECO:0000256" key="4">
    <source>
        <dbReference type="ARBA" id="ARBA00040133"/>
    </source>
</evidence>
<feature type="region of interest" description="Disordered" evidence="6">
    <location>
        <begin position="382"/>
        <end position="413"/>
    </location>
</feature>
<dbReference type="PROSITE" id="PS50293">
    <property type="entry name" value="TPR_REGION"/>
    <property type="match status" value="1"/>
</dbReference>
<evidence type="ECO:0000256" key="5">
    <source>
        <dbReference type="SAM" id="Coils"/>
    </source>
</evidence>
<dbReference type="Pfam" id="PF13877">
    <property type="entry name" value="RPAP3_C"/>
    <property type="match status" value="1"/>
</dbReference>
<evidence type="ECO:0000256" key="1">
    <source>
        <dbReference type="ARBA" id="ARBA00022737"/>
    </source>
</evidence>
<comment type="similarity">
    <text evidence="3">Belongs to the RPAP3 family.</text>
</comment>
<proteinExistence type="inferred from homology"/>
<sequence>MQRQLKENSEELQDFLRSMKQWEEELREKDQKIIQEKKMKAKASTSLADVPPPLEYNVKKADKEQNGATSEIQNVSSVKEFHREFLAGPSAGDKTSDKQRFFERQQASEAKEKGNILFRQGKFTEAVATYSHGISLDPRNPVLLGNRAQGWLKLKKYRSAIEDCTHALALDPKFVKALYRRGLAYHSLKEYQEAVNDFNAILSLDPGNVQAWQSLKRAESELAKVGQLRLNKSSLTKEEVVKERSIQPISKPLNLRSKVPLRRIPIEIISPAALDDGTQQGIVTDLPLREAKTVYKPYIQELATTETPTPVTTGSVQLNDEVSTESQQDFFDDNNPHQNHQDNTLSESKESKDDSLKESTNDVPEDSKKIIVSQAEPKEQLILGSSSDAKKLRLSPSEEVATSNSEKPPGDDVVVPAVPKSFAYFESTWPTLSAEQKVLYLKNLNSANASKSMTSFFAGFLDAELLSSLIQTLTRFPSGSLEDVASIIEALSKCSRLSLVTFGLNDDDRQKLRQLCSQCSLESNVIERFGI</sequence>